<dbReference type="Pfam" id="PF00561">
    <property type="entry name" value="Abhydrolase_1"/>
    <property type="match status" value="1"/>
</dbReference>
<dbReference type="PANTHER" id="PTHR30482:SF10">
    <property type="entry name" value="HIGH-AFFINITY BRANCHED-CHAIN AMINO ACID TRANSPORT PROTEIN BRAE"/>
    <property type="match status" value="1"/>
</dbReference>
<evidence type="ECO:0000256" key="2">
    <source>
        <dbReference type="ARBA" id="ARBA00022475"/>
    </source>
</evidence>
<dbReference type="InterPro" id="IPR043428">
    <property type="entry name" value="LivM-like"/>
</dbReference>
<dbReference type="RefSeq" id="WP_109603624.1">
    <property type="nucleotide sequence ID" value="NZ_JAMHJO010000001.1"/>
</dbReference>
<dbReference type="GO" id="GO:0005886">
    <property type="term" value="C:plasma membrane"/>
    <property type="evidence" value="ECO:0007669"/>
    <property type="project" value="UniProtKB-SubCell"/>
</dbReference>
<keyword evidence="3 6" id="KW-0812">Transmembrane</keyword>
<evidence type="ECO:0000256" key="6">
    <source>
        <dbReference type="SAM" id="Phobius"/>
    </source>
</evidence>
<evidence type="ECO:0000256" key="5">
    <source>
        <dbReference type="ARBA" id="ARBA00023136"/>
    </source>
</evidence>
<dbReference type="PANTHER" id="PTHR30482">
    <property type="entry name" value="HIGH-AFFINITY BRANCHED-CHAIN AMINO ACID TRANSPORT SYSTEM PERMEASE"/>
    <property type="match status" value="1"/>
</dbReference>
<sequence>MKKIMITFIIGLLLGLIFMSQSFLLMIFSTILIFAIAALGLNILSGYTGQVSIGHGAFMAIGAYTTATMSLNFNTPFILNLLLAIVFSAILGAIIALPALRLKGFYLAIATMAFGIAVEQIISSFELFGGHIGLRDIKPLVDSDFYMYLINLAFYAILSYIAGRIINSPNGLKYKMTRDSEIAARSYGVNLSFAKLESFVLSAIYGGIAGSLYAHTIGYIAPTDFALGNSLNLLAMIVIGGMASIHGGLIGSIIITGLPFLFSRGSIPMSIIFGILLIVFVLFFPKGIIYGLMMGYVKYLERPFIYFIKNNLRKNDKPKQKIKVKGKDIYYDVNGEGKSVIMIHGNFGSHKWFNKVNNISGYKIYTVDMPNFGHSDHIENANIDEYADYINEFMNSLNIDKAVIVGHSLGGAVAQSLALRYNNKVNKLILISSAPYYGFKTPEENYSSLALLKNNRSILKESIKGIMPLNKDKKFLNELVNDSLLMNPKCFVENARALEKYDFTDLKDKINFSTMVLFGKKDILITKEMAVRTAEFYNAELKEYDNVGHSLMVEEPELFKKMFINFMNRG</sequence>
<dbReference type="Pfam" id="PF02653">
    <property type="entry name" value="BPD_transp_2"/>
    <property type="match status" value="1"/>
</dbReference>
<reference evidence="8 9" key="1">
    <citation type="submission" date="2018-05" db="EMBL/GenBank/DDBJ databases">
        <title>Genomic Encyclopedia of Type Strains, Phase IV (KMG-IV): sequencing the most valuable type-strain genomes for metagenomic binning, comparative biology and taxonomic classification.</title>
        <authorList>
            <person name="Goeker M."/>
        </authorList>
    </citation>
    <scope>NUCLEOTIDE SEQUENCE [LARGE SCALE GENOMIC DNA]</scope>
    <source>
        <strain evidence="8 9">DSM 24906</strain>
    </source>
</reference>
<protein>
    <submittedName>
        <fullName evidence="8">Branched-chain amino acid transport system permease protein</fullName>
    </submittedName>
</protein>
<dbReference type="PRINTS" id="PR00111">
    <property type="entry name" value="ABHYDROLASE"/>
</dbReference>
<feature type="transmembrane region" description="Helical" evidence="6">
    <location>
        <begin position="269"/>
        <end position="293"/>
    </location>
</feature>
<feature type="domain" description="AB hydrolase-1" evidence="7">
    <location>
        <begin position="339"/>
        <end position="556"/>
    </location>
</feature>
<feature type="transmembrane region" description="Helical" evidence="6">
    <location>
        <begin position="77"/>
        <end position="97"/>
    </location>
</feature>
<dbReference type="CDD" id="cd06581">
    <property type="entry name" value="TM_PBP1_LivM_like"/>
    <property type="match status" value="1"/>
</dbReference>
<gene>
    <name evidence="8" type="ORF">C7380_101210</name>
</gene>
<feature type="transmembrane region" description="Helical" evidence="6">
    <location>
        <begin position="6"/>
        <end position="39"/>
    </location>
</feature>
<dbReference type="Gene3D" id="3.40.50.1820">
    <property type="entry name" value="alpha/beta hydrolase"/>
    <property type="match status" value="1"/>
</dbReference>
<name>A0AA45C9A8_9BACT</name>
<feature type="transmembrane region" description="Helical" evidence="6">
    <location>
        <begin position="104"/>
        <end position="125"/>
    </location>
</feature>
<proteinExistence type="predicted"/>
<feature type="transmembrane region" description="Helical" evidence="6">
    <location>
        <begin position="145"/>
        <end position="166"/>
    </location>
</feature>
<comment type="caution">
    <text evidence="8">The sequence shown here is derived from an EMBL/GenBank/DDBJ whole genome shotgun (WGS) entry which is preliminary data.</text>
</comment>
<dbReference type="EMBL" id="QGGI01000001">
    <property type="protein sequence ID" value="PWJ96636.1"/>
    <property type="molecule type" value="Genomic_DNA"/>
</dbReference>
<accession>A0AA45C9A8</accession>
<comment type="subcellular location">
    <subcellularLocation>
        <location evidence="1">Cell membrane</location>
        <topology evidence="1">Multi-pass membrane protein</topology>
    </subcellularLocation>
</comment>
<evidence type="ECO:0000259" key="7">
    <source>
        <dbReference type="Pfam" id="PF00561"/>
    </source>
</evidence>
<evidence type="ECO:0000256" key="4">
    <source>
        <dbReference type="ARBA" id="ARBA00022989"/>
    </source>
</evidence>
<evidence type="ECO:0000313" key="9">
    <source>
        <dbReference type="Proteomes" id="UP000245921"/>
    </source>
</evidence>
<evidence type="ECO:0000313" key="8">
    <source>
        <dbReference type="EMBL" id="PWJ96636.1"/>
    </source>
</evidence>
<dbReference type="InterPro" id="IPR001851">
    <property type="entry name" value="ABC_transp_permease"/>
</dbReference>
<dbReference type="AlphaFoldDB" id="A0AA45C9A8"/>
<dbReference type="InterPro" id="IPR000073">
    <property type="entry name" value="AB_hydrolase_1"/>
</dbReference>
<keyword evidence="9" id="KW-1185">Reference proteome</keyword>
<evidence type="ECO:0000256" key="1">
    <source>
        <dbReference type="ARBA" id="ARBA00004651"/>
    </source>
</evidence>
<keyword evidence="4 6" id="KW-1133">Transmembrane helix</keyword>
<dbReference type="GO" id="GO:0015658">
    <property type="term" value="F:branched-chain amino acid transmembrane transporter activity"/>
    <property type="evidence" value="ECO:0007669"/>
    <property type="project" value="InterPro"/>
</dbReference>
<dbReference type="Proteomes" id="UP000245921">
    <property type="component" value="Unassembled WGS sequence"/>
</dbReference>
<dbReference type="SUPFAM" id="SSF53474">
    <property type="entry name" value="alpha/beta-Hydrolases"/>
    <property type="match status" value="1"/>
</dbReference>
<feature type="transmembrane region" description="Helical" evidence="6">
    <location>
        <begin position="199"/>
        <end position="221"/>
    </location>
</feature>
<feature type="transmembrane region" description="Helical" evidence="6">
    <location>
        <begin position="233"/>
        <end position="262"/>
    </location>
</feature>
<evidence type="ECO:0000256" key="3">
    <source>
        <dbReference type="ARBA" id="ARBA00022692"/>
    </source>
</evidence>
<keyword evidence="5 6" id="KW-0472">Membrane</keyword>
<organism evidence="8 9">
    <name type="scientific">Oceanotoga teriensis</name>
    <dbReference type="NCBI Taxonomy" id="515440"/>
    <lineage>
        <taxon>Bacteria</taxon>
        <taxon>Thermotogati</taxon>
        <taxon>Thermotogota</taxon>
        <taxon>Thermotogae</taxon>
        <taxon>Petrotogales</taxon>
        <taxon>Petrotogaceae</taxon>
        <taxon>Oceanotoga</taxon>
    </lineage>
</organism>
<keyword evidence="2" id="KW-1003">Cell membrane</keyword>
<dbReference type="InterPro" id="IPR029058">
    <property type="entry name" value="AB_hydrolase_fold"/>
</dbReference>